<evidence type="ECO:0000256" key="3">
    <source>
        <dbReference type="ARBA" id="ARBA00022692"/>
    </source>
</evidence>
<feature type="transmembrane region" description="Helical" evidence="6">
    <location>
        <begin position="246"/>
        <end position="264"/>
    </location>
</feature>
<proteinExistence type="predicted"/>
<accession>A0A5K7SEC7</accession>
<feature type="transmembrane region" description="Helical" evidence="6">
    <location>
        <begin position="312"/>
        <end position="336"/>
    </location>
</feature>
<evidence type="ECO:0000256" key="4">
    <source>
        <dbReference type="ARBA" id="ARBA00022989"/>
    </source>
</evidence>
<keyword evidence="9" id="KW-1185">Reference proteome</keyword>
<feature type="transmembrane region" description="Helical" evidence="6">
    <location>
        <begin position="182"/>
        <end position="205"/>
    </location>
</feature>
<dbReference type="GO" id="GO:0005886">
    <property type="term" value="C:plasma membrane"/>
    <property type="evidence" value="ECO:0007669"/>
    <property type="project" value="UniProtKB-SubCell"/>
</dbReference>
<evidence type="ECO:0000259" key="7">
    <source>
        <dbReference type="Pfam" id="PF12698"/>
    </source>
</evidence>
<dbReference type="SUPFAM" id="SSF53850">
    <property type="entry name" value="Periplasmic binding protein-like II"/>
    <property type="match status" value="1"/>
</dbReference>
<dbReference type="PANTHER" id="PTHR30294">
    <property type="entry name" value="MEMBRANE COMPONENT OF ABC TRANSPORTER YHHJ-RELATED"/>
    <property type="match status" value="1"/>
</dbReference>
<dbReference type="Gene3D" id="3.40.190.10">
    <property type="entry name" value="Periplasmic binding protein-like II"/>
    <property type="match status" value="1"/>
</dbReference>
<feature type="transmembrane region" description="Helical" evidence="6">
    <location>
        <begin position="399"/>
        <end position="420"/>
    </location>
</feature>
<dbReference type="InterPro" id="IPR051449">
    <property type="entry name" value="ABC-2_transporter_component"/>
</dbReference>
<evidence type="ECO:0000256" key="1">
    <source>
        <dbReference type="ARBA" id="ARBA00004651"/>
    </source>
</evidence>
<keyword evidence="3 6" id="KW-0812">Transmembrane</keyword>
<keyword evidence="4 6" id="KW-1133">Transmembrane helix</keyword>
<dbReference type="GO" id="GO:0140359">
    <property type="term" value="F:ABC-type transporter activity"/>
    <property type="evidence" value="ECO:0007669"/>
    <property type="project" value="InterPro"/>
</dbReference>
<organism evidence="8 9">
    <name type="scientific">Aquipluma nitroreducens</name>
    <dbReference type="NCBI Taxonomy" id="2010828"/>
    <lineage>
        <taxon>Bacteria</taxon>
        <taxon>Pseudomonadati</taxon>
        <taxon>Bacteroidota</taxon>
        <taxon>Bacteroidia</taxon>
        <taxon>Marinilabiliales</taxon>
        <taxon>Prolixibacteraceae</taxon>
        <taxon>Aquipluma</taxon>
    </lineage>
</organism>
<dbReference type="KEGG" id="anf:AQPE_4163"/>
<keyword evidence="5 6" id="KW-0472">Membrane</keyword>
<keyword evidence="2" id="KW-1003">Cell membrane</keyword>
<evidence type="ECO:0000313" key="9">
    <source>
        <dbReference type="Proteomes" id="UP001193389"/>
    </source>
</evidence>
<dbReference type="Pfam" id="PF12698">
    <property type="entry name" value="ABC2_membrane_3"/>
    <property type="match status" value="1"/>
</dbReference>
<dbReference type="EMBL" id="AP018694">
    <property type="protein sequence ID" value="BBE19972.1"/>
    <property type="molecule type" value="Genomic_DNA"/>
</dbReference>
<feature type="domain" description="ABC-2 type transporter transmembrane" evidence="7">
    <location>
        <begin position="19"/>
        <end position="420"/>
    </location>
</feature>
<feature type="transmembrane region" description="Helical" evidence="6">
    <location>
        <begin position="348"/>
        <end position="367"/>
    </location>
</feature>
<evidence type="ECO:0000256" key="5">
    <source>
        <dbReference type="ARBA" id="ARBA00023136"/>
    </source>
</evidence>
<dbReference type="PANTHER" id="PTHR30294:SF29">
    <property type="entry name" value="MULTIDRUG ABC TRANSPORTER PERMEASE YBHS-RELATED"/>
    <property type="match status" value="1"/>
</dbReference>
<evidence type="ECO:0000256" key="2">
    <source>
        <dbReference type="ARBA" id="ARBA00022475"/>
    </source>
</evidence>
<feature type="transmembrane region" description="Helical" evidence="6">
    <location>
        <begin position="21"/>
        <end position="42"/>
    </location>
</feature>
<reference evidence="8" key="1">
    <citation type="journal article" date="2020" name="Int. J. Syst. Evol. Microbiol.">
        <title>Aquipluma nitroreducens gen. nov. sp. nov., a novel facultatively anaerobic bacterium isolated from a freshwater lake.</title>
        <authorList>
            <person name="Watanabe M."/>
            <person name="Kojima H."/>
            <person name="Fukui M."/>
        </authorList>
    </citation>
    <scope>NUCLEOTIDE SEQUENCE</scope>
    <source>
        <strain evidence="8">MeG22</strain>
    </source>
</reference>
<name>A0A5K7SEC7_9BACT</name>
<evidence type="ECO:0000313" key="8">
    <source>
        <dbReference type="EMBL" id="BBE19972.1"/>
    </source>
</evidence>
<dbReference type="AlphaFoldDB" id="A0A5K7SEC7"/>
<comment type="subcellular location">
    <subcellularLocation>
        <location evidence="1">Cell membrane</location>
        <topology evidence="1">Multi-pass membrane protein</topology>
    </subcellularLocation>
</comment>
<protein>
    <submittedName>
        <fullName evidence="8">ABC transporter, permease protein</fullName>
    </submittedName>
</protein>
<dbReference type="InterPro" id="IPR013525">
    <property type="entry name" value="ABC2_TM"/>
</dbReference>
<sequence>MNKSFLILRREYLTRVKKKSFIIMTLLMPLMMAALMILPTYLAMMDDKEERTIAVYDPTALVLNRIEGNEFTKFHYIPEQEFKELSKNFKSGKYYAVLNIPTNILNTNRAEMISDKQVTMDVKYFVSNRIEKIIETEKKKQIIDEIGVPDLERKLAATKTNITVETIKIGEEGKAVKSSSEIAMIIGLAAGFIIYMFVFIYGTMVMRGVMEEKTNRIVEVIISSVKPFQLLFGKIVGIGLVGLTQIAIWIILGTAITSATAAFSGRASAGVATQAQNVMSGPQMEQLAASSPEAQNKVLEIIGLIGNLNIPLIIFALFFYFICGFILYASLMGAIGSAVDSDEDAQQMMLPVTLPLIASIIMVMSVAKNPEGSLAFWASMIPFTSPVTMMARIPFGIPVWQIILSMSILLATILGTIWVAGKIYRTGILMYGKKVNLKEIVKWLFYKN</sequence>
<gene>
    <name evidence="8" type="ORF">AQPE_4163</name>
</gene>
<dbReference type="Proteomes" id="UP001193389">
    <property type="component" value="Chromosome"/>
</dbReference>
<dbReference type="RefSeq" id="WP_318348175.1">
    <property type="nucleotide sequence ID" value="NZ_AP018694.1"/>
</dbReference>
<evidence type="ECO:0000256" key="6">
    <source>
        <dbReference type="SAM" id="Phobius"/>
    </source>
</evidence>